<proteinExistence type="predicted"/>
<name>A0ACC3BH77_9EURO</name>
<evidence type="ECO:0000313" key="1">
    <source>
        <dbReference type="EMBL" id="KAK1150183.1"/>
    </source>
</evidence>
<sequence>MWRPSVFLSSHPEAALLRGGSSRCLSCRFQLRNAVAAARPRPALRYYASNSNGNDASKPSTTKTPSPEKVQFQQNAPPSSPSAPEPGDEDFTPPTLDRPIGTIIPPEEGQNSGIDSRSIRQRRDDFVNYDRHLERRKELTRQVAKPYFREWSNMRHHEGKTFRSNTRLFKRDKALYFPNLSGTTLTSPKEPQDTSALLRGKVSVVNLFSSVWAESQVATFTGPEQNPGLYEAFQTASPLVQKVDINVEENALKAWLVRMFMFRMRAKLDAAQHPRWFMVRKGLTEGLRESIGMMNSKVGYVYLLDENCRIRWAGSGPAEPEELEALNSGVRKLIQEKKISMESELPAQEWEARTGHDDSASLKPRVVMKP</sequence>
<gene>
    <name evidence="1" type="primary">ATP10</name>
    <name evidence="1" type="ORF">N8T08_000085</name>
</gene>
<reference evidence="1 2" key="1">
    <citation type="journal article" date="2023" name="ACS Omega">
        <title>Identification of the Neoaspergillic Acid Biosynthesis Gene Cluster by Establishing an In Vitro CRISPR-Ribonucleoprotein Genetic System in Aspergillus melleus.</title>
        <authorList>
            <person name="Yuan B."/>
            <person name="Grau M.F."/>
            <person name="Murata R.M."/>
            <person name="Torok T."/>
            <person name="Venkateswaran K."/>
            <person name="Stajich J.E."/>
            <person name="Wang C.C.C."/>
        </authorList>
    </citation>
    <scope>NUCLEOTIDE SEQUENCE [LARGE SCALE GENOMIC DNA]</scope>
    <source>
        <strain evidence="1 2">IMV 1140</strain>
    </source>
</reference>
<evidence type="ECO:0000313" key="2">
    <source>
        <dbReference type="Proteomes" id="UP001177260"/>
    </source>
</evidence>
<protein>
    <submittedName>
        <fullName evidence="1">Mitochondrial ATPase complex subunit atp10</fullName>
    </submittedName>
</protein>
<accession>A0ACC3BH77</accession>
<dbReference type="Proteomes" id="UP001177260">
    <property type="component" value="Unassembled WGS sequence"/>
</dbReference>
<dbReference type="EMBL" id="JAOPJF010000001">
    <property type="protein sequence ID" value="KAK1150183.1"/>
    <property type="molecule type" value="Genomic_DNA"/>
</dbReference>
<comment type="caution">
    <text evidence="1">The sequence shown here is derived from an EMBL/GenBank/DDBJ whole genome shotgun (WGS) entry which is preliminary data.</text>
</comment>
<organism evidence="1 2">
    <name type="scientific">Aspergillus melleus</name>
    <dbReference type="NCBI Taxonomy" id="138277"/>
    <lineage>
        <taxon>Eukaryota</taxon>
        <taxon>Fungi</taxon>
        <taxon>Dikarya</taxon>
        <taxon>Ascomycota</taxon>
        <taxon>Pezizomycotina</taxon>
        <taxon>Eurotiomycetes</taxon>
        <taxon>Eurotiomycetidae</taxon>
        <taxon>Eurotiales</taxon>
        <taxon>Aspergillaceae</taxon>
        <taxon>Aspergillus</taxon>
        <taxon>Aspergillus subgen. Circumdati</taxon>
    </lineage>
</organism>
<keyword evidence="2" id="KW-1185">Reference proteome</keyword>